<name>A0A3S5FCA5_9PLAT</name>
<gene>
    <name evidence="1" type="ORF">PXEA_LOCUS4737</name>
</gene>
<dbReference type="EMBL" id="CAAALY010011401">
    <property type="protein sequence ID" value="VEL11297.1"/>
    <property type="molecule type" value="Genomic_DNA"/>
</dbReference>
<protein>
    <submittedName>
        <fullName evidence="1">Uncharacterized protein</fullName>
    </submittedName>
</protein>
<evidence type="ECO:0000313" key="2">
    <source>
        <dbReference type="Proteomes" id="UP000784294"/>
    </source>
</evidence>
<sequence length="166" mass="18896">MFNCLISHITQQCPIKLLHPDDTNQLFQSAFIPLFQPLTPSRGLNRTLANSTFYTFAADSHSAASPLQWNSMYETFKKEYAHLRRQQDVAHQHVCLQAFSTLFPVTPNNLAMTEEDINMSFGSQQNFAWISRSRPNADWKSSLSDRTILPFPGLLMAAPNEDMVET</sequence>
<dbReference type="AlphaFoldDB" id="A0A3S5FCA5"/>
<dbReference type="Proteomes" id="UP000784294">
    <property type="component" value="Unassembled WGS sequence"/>
</dbReference>
<evidence type="ECO:0000313" key="1">
    <source>
        <dbReference type="EMBL" id="VEL11297.1"/>
    </source>
</evidence>
<reference evidence="1" key="1">
    <citation type="submission" date="2018-11" db="EMBL/GenBank/DDBJ databases">
        <authorList>
            <consortium name="Pathogen Informatics"/>
        </authorList>
    </citation>
    <scope>NUCLEOTIDE SEQUENCE</scope>
</reference>
<organism evidence="1 2">
    <name type="scientific">Protopolystoma xenopodis</name>
    <dbReference type="NCBI Taxonomy" id="117903"/>
    <lineage>
        <taxon>Eukaryota</taxon>
        <taxon>Metazoa</taxon>
        <taxon>Spiralia</taxon>
        <taxon>Lophotrochozoa</taxon>
        <taxon>Platyhelminthes</taxon>
        <taxon>Monogenea</taxon>
        <taxon>Polyopisthocotylea</taxon>
        <taxon>Polystomatidea</taxon>
        <taxon>Polystomatidae</taxon>
        <taxon>Protopolystoma</taxon>
    </lineage>
</organism>
<proteinExistence type="predicted"/>
<keyword evidence="2" id="KW-1185">Reference proteome</keyword>
<comment type="caution">
    <text evidence="1">The sequence shown here is derived from an EMBL/GenBank/DDBJ whole genome shotgun (WGS) entry which is preliminary data.</text>
</comment>
<accession>A0A3S5FCA5</accession>